<name>A0A9W8I661_9FUNG</name>
<gene>
    <name evidence="2" type="ORF">IWW36_002992</name>
</gene>
<evidence type="ECO:0000313" key="3">
    <source>
        <dbReference type="Proteomes" id="UP001139887"/>
    </source>
</evidence>
<feature type="region of interest" description="Disordered" evidence="1">
    <location>
        <begin position="1"/>
        <end position="129"/>
    </location>
</feature>
<feature type="region of interest" description="Disordered" evidence="1">
    <location>
        <begin position="408"/>
        <end position="443"/>
    </location>
</feature>
<evidence type="ECO:0000256" key="1">
    <source>
        <dbReference type="SAM" id="MobiDB-lite"/>
    </source>
</evidence>
<dbReference type="EMBL" id="JANBUW010000119">
    <property type="protein sequence ID" value="KAJ2848932.1"/>
    <property type="molecule type" value="Genomic_DNA"/>
</dbReference>
<sequence>MRQEQKPHSAAATRARNYALQAHTVTPVTQRGLRRNRSSEASPERQEPAHVVGGSVRRAPRIGVAGRQQSEPVSQPPTRRLRTTPSASDLRSQATPQPKRRTAVPGGSLGRAARMVSPGTARMQRRPLPSPHFISTTETSGQVTHIPRLAPQISDPSSFTPKSVNIHEMYQGCRRQLEMERQTNQQLISDIHKISSVCDAQALELERERVRAADALARADAVENELARLRNINRALEDRAAAMQRVMRTQTRQRSASSASSQSDADDCHDWNATYARMVSRISSIRDTCAAEATPAADSMRTVDEFLAAAHARKAAPSATPRPCRQIEDARIDRRRSTMLFADLVRPSRPAAAGSPGTAQCERCDQLVETLHAVEIDNDYYREANARLRDTVSDVVSRHNAMVRAFERERQRRRDRRAQQMADASHNAARDRARASTLQHAQATDADDLAQRFSRAVHIA</sequence>
<dbReference type="Proteomes" id="UP001139887">
    <property type="component" value="Unassembled WGS sequence"/>
</dbReference>
<feature type="compositionally biased region" description="Polar residues" evidence="1">
    <location>
        <begin position="67"/>
        <end position="96"/>
    </location>
</feature>
<comment type="caution">
    <text evidence="2">The sequence shown here is derived from an EMBL/GenBank/DDBJ whole genome shotgun (WGS) entry which is preliminary data.</text>
</comment>
<protein>
    <submittedName>
        <fullName evidence="2">Uncharacterized protein</fullName>
    </submittedName>
</protein>
<feature type="region of interest" description="Disordered" evidence="1">
    <location>
        <begin position="248"/>
        <end position="267"/>
    </location>
</feature>
<dbReference type="OrthoDB" id="5561196at2759"/>
<evidence type="ECO:0000313" key="2">
    <source>
        <dbReference type="EMBL" id="KAJ2848932.1"/>
    </source>
</evidence>
<keyword evidence="3" id="KW-1185">Reference proteome</keyword>
<proteinExistence type="predicted"/>
<feature type="compositionally biased region" description="Low complexity" evidence="1">
    <location>
        <begin position="248"/>
        <end position="263"/>
    </location>
</feature>
<reference evidence="2" key="1">
    <citation type="submission" date="2022-07" db="EMBL/GenBank/DDBJ databases">
        <title>Phylogenomic reconstructions and comparative analyses of Kickxellomycotina fungi.</title>
        <authorList>
            <person name="Reynolds N.K."/>
            <person name="Stajich J.E."/>
            <person name="Barry K."/>
            <person name="Grigoriev I.V."/>
            <person name="Crous P."/>
            <person name="Smith M.E."/>
        </authorList>
    </citation>
    <scope>NUCLEOTIDE SEQUENCE</scope>
    <source>
        <strain evidence="2">NRRL 1566</strain>
    </source>
</reference>
<accession>A0A9W8I661</accession>
<dbReference type="AlphaFoldDB" id="A0A9W8I661"/>
<organism evidence="2 3">
    <name type="scientific">Coemansia brasiliensis</name>
    <dbReference type="NCBI Taxonomy" id="2650707"/>
    <lineage>
        <taxon>Eukaryota</taxon>
        <taxon>Fungi</taxon>
        <taxon>Fungi incertae sedis</taxon>
        <taxon>Zoopagomycota</taxon>
        <taxon>Kickxellomycotina</taxon>
        <taxon>Kickxellomycetes</taxon>
        <taxon>Kickxellales</taxon>
        <taxon>Kickxellaceae</taxon>
        <taxon>Coemansia</taxon>
    </lineage>
</organism>